<feature type="transmembrane region" description="Helical" evidence="1">
    <location>
        <begin position="114"/>
        <end position="137"/>
    </location>
</feature>
<proteinExistence type="predicted"/>
<dbReference type="AlphaFoldDB" id="A0AAE0VR50"/>
<keyword evidence="3" id="KW-1185">Reference proteome</keyword>
<reference evidence="2" key="1">
    <citation type="journal article" date="2021" name="Genome Biol. Evol.">
        <title>A High-Quality Reference Genome for a Parasitic Bivalve with Doubly Uniparental Inheritance (Bivalvia: Unionida).</title>
        <authorList>
            <person name="Smith C.H."/>
        </authorList>
    </citation>
    <scope>NUCLEOTIDE SEQUENCE</scope>
    <source>
        <strain evidence="2">CHS0354</strain>
    </source>
</reference>
<accession>A0AAE0VR50</accession>
<evidence type="ECO:0000256" key="1">
    <source>
        <dbReference type="SAM" id="Phobius"/>
    </source>
</evidence>
<protein>
    <submittedName>
        <fullName evidence="2">Uncharacterized protein</fullName>
    </submittedName>
</protein>
<feature type="transmembrane region" description="Helical" evidence="1">
    <location>
        <begin position="157"/>
        <end position="177"/>
    </location>
</feature>
<evidence type="ECO:0000313" key="3">
    <source>
        <dbReference type="Proteomes" id="UP001195483"/>
    </source>
</evidence>
<name>A0AAE0VR50_9BIVA</name>
<dbReference type="Proteomes" id="UP001195483">
    <property type="component" value="Unassembled WGS sequence"/>
</dbReference>
<dbReference type="EMBL" id="JAEAOA010000559">
    <property type="protein sequence ID" value="KAK3586906.1"/>
    <property type="molecule type" value="Genomic_DNA"/>
</dbReference>
<organism evidence="2 3">
    <name type="scientific">Potamilus streckersoni</name>
    <dbReference type="NCBI Taxonomy" id="2493646"/>
    <lineage>
        <taxon>Eukaryota</taxon>
        <taxon>Metazoa</taxon>
        <taxon>Spiralia</taxon>
        <taxon>Lophotrochozoa</taxon>
        <taxon>Mollusca</taxon>
        <taxon>Bivalvia</taxon>
        <taxon>Autobranchia</taxon>
        <taxon>Heteroconchia</taxon>
        <taxon>Palaeoheterodonta</taxon>
        <taxon>Unionida</taxon>
        <taxon>Unionoidea</taxon>
        <taxon>Unionidae</taxon>
        <taxon>Ambleminae</taxon>
        <taxon>Lampsilini</taxon>
        <taxon>Potamilus</taxon>
    </lineage>
</organism>
<reference evidence="2" key="2">
    <citation type="journal article" date="2021" name="Genome Biol. Evol.">
        <title>Developing a high-quality reference genome for a parasitic bivalve with doubly uniparental inheritance (Bivalvia: Unionida).</title>
        <authorList>
            <person name="Smith C.H."/>
        </authorList>
    </citation>
    <scope>NUCLEOTIDE SEQUENCE</scope>
    <source>
        <strain evidence="2">CHS0354</strain>
        <tissue evidence="2">Mantle</tissue>
    </source>
</reference>
<feature type="transmembrane region" description="Helical" evidence="1">
    <location>
        <begin position="89"/>
        <end position="107"/>
    </location>
</feature>
<keyword evidence="1" id="KW-0472">Membrane</keyword>
<keyword evidence="1" id="KW-0812">Transmembrane</keyword>
<keyword evidence="1" id="KW-1133">Transmembrane helix</keyword>
<gene>
    <name evidence="2" type="ORF">CHS0354_008498</name>
</gene>
<feature type="transmembrane region" description="Helical" evidence="1">
    <location>
        <begin position="48"/>
        <end position="69"/>
    </location>
</feature>
<sequence>MIRIEYQRQVDEEISPEELEIQDGAMYRSENNGPTLQTWPQIIGISQIISGFITAILGILEVFVIPLIVDPAREDALHLGKDNCFGAGLWAGFLMILTGSAATRASISKRASSVYRFFNLTILTLLIYAFLSVLLIVGYGINWTTHDVYQNSAREGIHLFVTLSTELGLLFALTAFLKYYRVVLLGEFGLLSKWITCFIDCCVPVCILNLQSNRPPDRCIPDDAMVI</sequence>
<evidence type="ECO:0000313" key="2">
    <source>
        <dbReference type="EMBL" id="KAK3586906.1"/>
    </source>
</evidence>
<reference evidence="2" key="3">
    <citation type="submission" date="2023-05" db="EMBL/GenBank/DDBJ databases">
        <authorList>
            <person name="Smith C.H."/>
        </authorList>
    </citation>
    <scope>NUCLEOTIDE SEQUENCE</scope>
    <source>
        <strain evidence="2">CHS0354</strain>
        <tissue evidence="2">Mantle</tissue>
    </source>
</reference>
<comment type="caution">
    <text evidence="2">The sequence shown here is derived from an EMBL/GenBank/DDBJ whole genome shotgun (WGS) entry which is preliminary data.</text>
</comment>